<keyword evidence="1" id="KW-0472">Membrane</keyword>
<keyword evidence="1" id="KW-1133">Transmembrane helix</keyword>
<proteinExistence type="predicted"/>
<dbReference type="EMBL" id="UYRV01017878">
    <property type="protein sequence ID" value="VDK63895.1"/>
    <property type="molecule type" value="Genomic_DNA"/>
</dbReference>
<organism evidence="2 3">
    <name type="scientific">Cylicostephanus goldi</name>
    <name type="common">Nematode worm</name>
    <dbReference type="NCBI Taxonomy" id="71465"/>
    <lineage>
        <taxon>Eukaryota</taxon>
        <taxon>Metazoa</taxon>
        <taxon>Ecdysozoa</taxon>
        <taxon>Nematoda</taxon>
        <taxon>Chromadorea</taxon>
        <taxon>Rhabditida</taxon>
        <taxon>Rhabditina</taxon>
        <taxon>Rhabditomorpha</taxon>
        <taxon>Strongyloidea</taxon>
        <taxon>Strongylidae</taxon>
        <taxon>Cylicostephanus</taxon>
    </lineage>
</organism>
<feature type="transmembrane region" description="Helical" evidence="1">
    <location>
        <begin position="80"/>
        <end position="101"/>
    </location>
</feature>
<sequence>MAVNGITECFAMASMNNAQLILLFSWRHISSFLGDCTPSFTTILPTFSTCVFLFFSLMATLITLLVFGSTPGLSHTLAHVGVGGVLLVLVISHIVSTDYVFQMLTHKLQKYAP</sequence>
<evidence type="ECO:0000256" key="1">
    <source>
        <dbReference type="SAM" id="Phobius"/>
    </source>
</evidence>
<protein>
    <recommendedName>
        <fullName evidence="4">Protein RFT1 homolog</fullName>
    </recommendedName>
</protein>
<reference evidence="2 3" key="1">
    <citation type="submission" date="2018-11" db="EMBL/GenBank/DDBJ databases">
        <authorList>
            <consortium name="Pathogen Informatics"/>
        </authorList>
    </citation>
    <scope>NUCLEOTIDE SEQUENCE [LARGE SCALE GENOMIC DNA]</scope>
</reference>
<accession>A0A3P6SA61</accession>
<dbReference type="Proteomes" id="UP000271889">
    <property type="component" value="Unassembled WGS sequence"/>
</dbReference>
<evidence type="ECO:0000313" key="3">
    <source>
        <dbReference type="Proteomes" id="UP000271889"/>
    </source>
</evidence>
<keyword evidence="1" id="KW-0812">Transmembrane</keyword>
<evidence type="ECO:0008006" key="4">
    <source>
        <dbReference type="Google" id="ProtNLM"/>
    </source>
</evidence>
<feature type="transmembrane region" description="Helical" evidence="1">
    <location>
        <begin position="47"/>
        <end position="68"/>
    </location>
</feature>
<gene>
    <name evidence="2" type="ORF">CGOC_LOCUS5773</name>
</gene>
<dbReference type="AlphaFoldDB" id="A0A3P6SA61"/>
<name>A0A3P6SA61_CYLGO</name>
<keyword evidence="3" id="KW-1185">Reference proteome</keyword>
<evidence type="ECO:0000313" key="2">
    <source>
        <dbReference type="EMBL" id="VDK63895.1"/>
    </source>
</evidence>
<dbReference type="OrthoDB" id="9979195at2759"/>